<keyword evidence="5" id="KW-1185">Reference proteome</keyword>
<accession>A0A5C3KI09</accession>
<dbReference type="InterPro" id="IPR002110">
    <property type="entry name" value="Ankyrin_rpt"/>
</dbReference>
<dbReference type="Gene3D" id="1.25.40.20">
    <property type="entry name" value="Ankyrin repeat-containing domain"/>
    <property type="match status" value="2"/>
</dbReference>
<keyword evidence="1" id="KW-0677">Repeat</keyword>
<evidence type="ECO:0000256" key="2">
    <source>
        <dbReference type="ARBA" id="ARBA00023043"/>
    </source>
</evidence>
<dbReference type="OrthoDB" id="194358at2759"/>
<dbReference type="PANTHER" id="PTHR24173">
    <property type="entry name" value="ANKYRIN REPEAT CONTAINING"/>
    <property type="match status" value="1"/>
</dbReference>
<evidence type="ECO:0000256" key="1">
    <source>
        <dbReference type="ARBA" id="ARBA00022737"/>
    </source>
</evidence>
<dbReference type="Proteomes" id="UP000307440">
    <property type="component" value="Unassembled WGS sequence"/>
</dbReference>
<gene>
    <name evidence="4" type="ORF">FA15DRAFT_601478</name>
</gene>
<organism evidence="4 5">
    <name type="scientific">Coprinopsis marcescibilis</name>
    <name type="common">Agaric fungus</name>
    <name type="synonym">Psathyrella marcescibilis</name>
    <dbReference type="NCBI Taxonomy" id="230819"/>
    <lineage>
        <taxon>Eukaryota</taxon>
        <taxon>Fungi</taxon>
        <taxon>Dikarya</taxon>
        <taxon>Basidiomycota</taxon>
        <taxon>Agaricomycotina</taxon>
        <taxon>Agaricomycetes</taxon>
        <taxon>Agaricomycetidae</taxon>
        <taxon>Agaricales</taxon>
        <taxon>Agaricineae</taxon>
        <taxon>Psathyrellaceae</taxon>
        <taxon>Coprinopsis</taxon>
    </lineage>
</organism>
<keyword evidence="2 3" id="KW-0040">ANK repeat</keyword>
<proteinExistence type="predicted"/>
<dbReference type="SMART" id="SM00248">
    <property type="entry name" value="ANK"/>
    <property type="match status" value="5"/>
</dbReference>
<evidence type="ECO:0000256" key="3">
    <source>
        <dbReference type="PROSITE-ProRule" id="PRU00023"/>
    </source>
</evidence>
<dbReference type="SUPFAM" id="SSF48403">
    <property type="entry name" value="Ankyrin repeat"/>
    <property type="match status" value="1"/>
</dbReference>
<dbReference type="EMBL" id="ML210341">
    <property type="protein sequence ID" value="TFK19423.1"/>
    <property type="molecule type" value="Genomic_DNA"/>
</dbReference>
<name>A0A5C3KI09_COPMA</name>
<feature type="repeat" description="ANK" evidence="3">
    <location>
        <begin position="68"/>
        <end position="101"/>
    </location>
</feature>
<feature type="repeat" description="ANK" evidence="3">
    <location>
        <begin position="34"/>
        <end position="67"/>
    </location>
</feature>
<sequence length="251" mass="26450">MLASRRRGAQDSLNIVEAIIKSGSILGINVKNGHGLTALAHAASSGSKETVTKLLGVEGVDCNCVDSMGRTPLMLAAKRGNNDVVALILELEGIKIDSRDNEGKTALAHAVSSRKAGAFEALLKVDSISADYTTSGGLTFLMLAAGSGNATNVRDVLQQAEFDINARDMHGCTALAHAVKAYLKMKGVGVHCVDKEGMTLRDSGLDVVSTLLRIPGIDCSIRDVKGRTPLMVAKEEDNQETMELLKKAGGY</sequence>
<protein>
    <submittedName>
        <fullName evidence="4">Ankyrin</fullName>
    </submittedName>
</protein>
<dbReference type="PROSITE" id="PS50297">
    <property type="entry name" value="ANK_REP_REGION"/>
    <property type="match status" value="1"/>
</dbReference>
<dbReference type="STRING" id="230819.A0A5C3KI09"/>
<reference evidence="4 5" key="1">
    <citation type="journal article" date="2019" name="Nat. Ecol. Evol.">
        <title>Megaphylogeny resolves global patterns of mushroom evolution.</title>
        <authorList>
            <person name="Varga T."/>
            <person name="Krizsan K."/>
            <person name="Foldi C."/>
            <person name="Dima B."/>
            <person name="Sanchez-Garcia M."/>
            <person name="Sanchez-Ramirez S."/>
            <person name="Szollosi G.J."/>
            <person name="Szarkandi J.G."/>
            <person name="Papp V."/>
            <person name="Albert L."/>
            <person name="Andreopoulos W."/>
            <person name="Angelini C."/>
            <person name="Antonin V."/>
            <person name="Barry K.W."/>
            <person name="Bougher N.L."/>
            <person name="Buchanan P."/>
            <person name="Buyck B."/>
            <person name="Bense V."/>
            <person name="Catcheside P."/>
            <person name="Chovatia M."/>
            <person name="Cooper J."/>
            <person name="Damon W."/>
            <person name="Desjardin D."/>
            <person name="Finy P."/>
            <person name="Geml J."/>
            <person name="Haridas S."/>
            <person name="Hughes K."/>
            <person name="Justo A."/>
            <person name="Karasinski D."/>
            <person name="Kautmanova I."/>
            <person name="Kiss B."/>
            <person name="Kocsube S."/>
            <person name="Kotiranta H."/>
            <person name="LaButti K.M."/>
            <person name="Lechner B.E."/>
            <person name="Liimatainen K."/>
            <person name="Lipzen A."/>
            <person name="Lukacs Z."/>
            <person name="Mihaltcheva S."/>
            <person name="Morgado L.N."/>
            <person name="Niskanen T."/>
            <person name="Noordeloos M.E."/>
            <person name="Ohm R.A."/>
            <person name="Ortiz-Santana B."/>
            <person name="Ovrebo C."/>
            <person name="Racz N."/>
            <person name="Riley R."/>
            <person name="Savchenko A."/>
            <person name="Shiryaev A."/>
            <person name="Soop K."/>
            <person name="Spirin V."/>
            <person name="Szebenyi C."/>
            <person name="Tomsovsky M."/>
            <person name="Tulloss R.E."/>
            <person name="Uehling J."/>
            <person name="Grigoriev I.V."/>
            <person name="Vagvolgyi C."/>
            <person name="Papp T."/>
            <person name="Martin F.M."/>
            <person name="Miettinen O."/>
            <person name="Hibbett D.S."/>
            <person name="Nagy L.G."/>
        </authorList>
    </citation>
    <scope>NUCLEOTIDE SEQUENCE [LARGE SCALE GENOMIC DNA]</scope>
    <source>
        <strain evidence="4 5">CBS 121175</strain>
    </source>
</reference>
<dbReference type="AlphaFoldDB" id="A0A5C3KI09"/>
<dbReference type="PROSITE" id="PS50088">
    <property type="entry name" value="ANK_REPEAT"/>
    <property type="match status" value="2"/>
</dbReference>
<evidence type="ECO:0000313" key="5">
    <source>
        <dbReference type="Proteomes" id="UP000307440"/>
    </source>
</evidence>
<dbReference type="Pfam" id="PF12796">
    <property type="entry name" value="Ank_2"/>
    <property type="match status" value="1"/>
</dbReference>
<dbReference type="PANTHER" id="PTHR24173:SF74">
    <property type="entry name" value="ANKYRIN REPEAT DOMAIN-CONTAINING PROTEIN 16"/>
    <property type="match status" value="1"/>
</dbReference>
<dbReference type="InterPro" id="IPR036770">
    <property type="entry name" value="Ankyrin_rpt-contain_sf"/>
</dbReference>
<evidence type="ECO:0000313" key="4">
    <source>
        <dbReference type="EMBL" id="TFK19423.1"/>
    </source>
</evidence>